<dbReference type="Proteomes" id="UP000642284">
    <property type="component" value="Unassembled WGS sequence"/>
</dbReference>
<sequence length="176" mass="18519">MVLAVGAHPDDIELGCAATLRAHVLAGDRVVLLVLTNGAAGPGSIDARRDEQLAAAHVIGAELRWGNLRAGRIDEGYETVAVVESVLNEINATIVYTPAPEDSHQDHRAVSRAVTSASRHIDTVLYFESPSSINFVPHLYADVSGCAQTKVDAVKAHDSQTRVALSAGSGSTFGPR</sequence>
<dbReference type="PANTHER" id="PTHR12993:SF30">
    <property type="entry name" value="N-ACETYL-ALPHA-D-GLUCOSAMINYL L-MALATE DEACETYLASE 1"/>
    <property type="match status" value="1"/>
</dbReference>
<dbReference type="Pfam" id="PF02585">
    <property type="entry name" value="PIG-L"/>
    <property type="match status" value="1"/>
</dbReference>
<evidence type="ECO:0000256" key="1">
    <source>
        <dbReference type="ARBA" id="ARBA00022833"/>
    </source>
</evidence>
<evidence type="ECO:0000313" key="2">
    <source>
        <dbReference type="EMBL" id="MBC9719585.1"/>
    </source>
</evidence>
<dbReference type="InterPro" id="IPR024078">
    <property type="entry name" value="LmbE-like_dom_sf"/>
</dbReference>
<reference evidence="2 3" key="1">
    <citation type="submission" date="2020-08" db="EMBL/GenBank/DDBJ databases">
        <title>Genemic of Streptomyces polyaspartic.</title>
        <authorList>
            <person name="Liu W."/>
        </authorList>
    </citation>
    <scope>NUCLEOTIDE SEQUENCE [LARGE SCALE GENOMIC DNA]</scope>
    <source>
        <strain evidence="2 3">TRM66268-LWL</strain>
    </source>
</reference>
<accession>A0ABR7SVS2</accession>
<dbReference type="InterPro" id="IPR003737">
    <property type="entry name" value="GlcNAc_PI_deacetylase-related"/>
</dbReference>
<keyword evidence="3" id="KW-1185">Reference proteome</keyword>
<protein>
    <submittedName>
        <fullName evidence="2">PIG-L family deacetylase</fullName>
    </submittedName>
</protein>
<dbReference type="RefSeq" id="WP_187819987.1">
    <property type="nucleotide sequence ID" value="NZ_JACTVJ010000050.1"/>
</dbReference>
<evidence type="ECO:0000313" key="3">
    <source>
        <dbReference type="Proteomes" id="UP000642284"/>
    </source>
</evidence>
<name>A0ABR7SVS2_9ACTN</name>
<proteinExistence type="predicted"/>
<comment type="caution">
    <text evidence="2">The sequence shown here is derived from an EMBL/GenBank/DDBJ whole genome shotgun (WGS) entry which is preliminary data.</text>
</comment>
<keyword evidence="1" id="KW-0862">Zinc</keyword>
<dbReference type="PANTHER" id="PTHR12993">
    <property type="entry name" value="N-ACETYLGLUCOSAMINYL-PHOSPHATIDYLINOSITOL DE-N-ACETYLASE-RELATED"/>
    <property type="match status" value="1"/>
</dbReference>
<gene>
    <name evidence="2" type="ORF">H9Y04_44590</name>
</gene>
<dbReference type="Gene3D" id="3.40.50.10320">
    <property type="entry name" value="LmbE-like"/>
    <property type="match status" value="1"/>
</dbReference>
<organism evidence="2 3">
    <name type="scientific">Streptomyces polyasparticus</name>
    <dbReference type="NCBI Taxonomy" id="2767826"/>
    <lineage>
        <taxon>Bacteria</taxon>
        <taxon>Bacillati</taxon>
        <taxon>Actinomycetota</taxon>
        <taxon>Actinomycetes</taxon>
        <taxon>Kitasatosporales</taxon>
        <taxon>Streptomycetaceae</taxon>
        <taxon>Streptomyces</taxon>
    </lineage>
</organism>
<dbReference type="SUPFAM" id="SSF102588">
    <property type="entry name" value="LmbE-like"/>
    <property type="match status" value="1"/>
</dbReference>
<dbReference type="EMBL" id="JACTVJ010000050">
    <property type="protein sequence ID" value="MBC9719585.1"/>
    <property type="molecule type" value="Genomic_DNA"/>
</dbReference>